<organism evidence="1 2">
    <name type="scientific">Oceanisphaera profunda</name>
    <dbReference type="NCBI Taxonomy" id="1416627"/>
    <lineage>
        <taxon>Bacteria</taxon>
        <taxon>Pseudomonadati</taxon>
        <taxon>Pseudomonadota</taxon>
        <taxon>Gammaproteobacteria</taxon>
        <taxon>Aeromonadales</taxon>
        <taxon>Aeromonadaceae</taxon>
        <taxon>Oceanisphaera</taxon>
    </lineage>
</organism>
<reference evidence="1 2" key="1">
    <citation type="journal article" date="2014" name="Int. J. Syst. Evol. Microbiol.">
        <title>Oceanisphaera profunda sp. nov., a marine bacterium isolated from deep-sea sediment, and emended description of the genus Oceanisphaera.</title>
        <authorList>
            <person name="Xu Z."/>
            <person name="Zhang X.Y."/>
            <person name="Su H.N."/>
            <person name="Yu Z.C."/>
            <person name="Liu C."/>
            <person name="Li H."/>
            <person name="Chen X.L."/>
            <person name="Song X.Y."/>
            <person name="Xie B.B."/>
            <person name="Qin Q.L."/>
            <person name="Zhou B.C."/>
            <person name="Shi M."/>
            <person name="Huang Y."/>
            <person name="Zhang Y.Z."/>
        </authorList>
    </citation>
    <scope>NUCLEOTIDE SEQUENCE [LARGE SCALE GENOMIC DNA]</scope>
    <source>
        <strain evidence="1 2">SM1222</strain>
    </source>
</reference>
<accession>A0A1Y0D274</accession>
<name>A0A1Y0D274_9GAMM</name>
<protein>
    <submittedName>
        <fullName evidence="1">Uncharacterized protein</fullName>
    </submittedName>
</protein>
<sequence>MHYRTIIELKGFFRDAFNQVFEEIELLLEEMPQSRQDVVADIKRNLSLEDGTLQLGLEGTNKQEKPLVVEMLTVALNGAKEMAKAEEDSAELKRLVKYEQTFTLFKNTNNWDTSIVESPDDEAETEEEL</sequence>
<dbReference type="RefSeq" id="WP_087034298.1">
    <property type="nucleotide sequence ID" value="NZ_CP021377.1"/>
</dbReference>
<dbReference type="EMBL" id="CP021377">
    <property type="protein sequence ID" value="ART81215.1"/>
    <property type="molecule type" value="Genomic_DNA"/>
</dbReference>
<evidence type="ECO:0000313" key="2">
    <source>
        <dbReference type="Proteomes" id="UP000243937"/>
    </source>
</evidence>
<dbReference type="AlphaFoldDB" id="A0A1Y0D274"/>
<gene>
    <name evidence="1" type="ORF">CBP31_00020</name>
</gene>
<dbReference type="OrthoDB" id="9840553at2"/>
<dbReference type="Proteomes" id="UP000243937">
    <property type="component" value="Chromosome"/>
</dbReference>
<keyword evidence="2" id="KW-1185">Reference proteome</keyword>
<proteinExistence type="predicted"/>
<evidence type="ECO:0000313" key="1">
    <source>
        <dbReference type="EMBL" id="ART81215.1"/>
    </source>
</evidence>
<dbReference type="KEGG" id="opf:CBP31_00020"/>